<proteinExistence type="predicted"/>
<comment type="caution">
    <text evidence="8">The sequence shown here is derived from an EMBL/GenBank/DDBJ whole genome shotgun (WGS) entry which is preliminary data.</text>
</comment>
<dbReference type="Gene3D" id="1.10.510.10">
    <property type="entry name" value="Transferase(Phosphotransferase) domain 1"/>
    <property type="match status" value="1"/>
</dbReference>
<dbReference type="GO" id="GO:0005524">
    <property type="term" value="F:ATP binding"/>
    <property type="evidence" value="ECO:0007669"/>
    <property type="project" value="UniProtKB-UniRule"/>
</dbReference>
<name>A0A7W9GJK1_9ACTN</name>
<dbReference type="PROSITE" id="PS50011">
    <property type="entry name" value="PROTEIN_KINASE_DOM"/>
    <property type="match status" value="1"/>
</dbReference>
<dbReference type="GO" id="GO:0004674">
    <property type="term" value="F:protein serine/threonine kinase activity"/>
    <property type="evidence" value="ECO:0007669"/>
    <property type="project" value="TreeGrafter"/>
</dbReference>
<evidence type="ECO:0000256" key="5">
    <source>
        <dbReference type="PROSITE-ProRule" id="PRU10141"/>
    </source>
</evidence>
<feature type="compositionally biased region" description="Pro residues" evidence="6">
    <location>
        <begin position="293"/>
        <end position="311"/>
    </location>
</feature>
<dbReference type="PANTHER" id="PTHR43289:SF34">
    <property type="entry name" value="SERINE_THREONINE-PROTEIN KINASE YBDM-RELATED"/>
    <property type="match status" value="1"/>
</dbReference>
<dbReference type="PROSITE" id="PS00108">
    <property type="entry name" value="PROTEIN_KINASE_ST"/>
    <property type="match status" value="1"/>
</dbReference>
<dbReference type="InterPro" id="IPR011009">
    <property type="entry name" value="Kinase-like_dom_sf"/>
</dbReference>
<evidence type="ECO:0000256" key="3">
    <source>
        <dbReference type="ARBA" id="ARBA00022777"/>
    </source>
</evidence>
<feature type="region of interest" description="Disordered" evidence="6">
    <location>
        <begin position="293"/>
        <end position="313"/>
    </location>
</feature>
<dbReference type="InterPro" id="IPR008271">
    <property type="entry name" value="Ser/Thr_kinase_AS"/>
</dbReference>
<keyword evidence="3" id="KW-0418">Kinase</keyword>
<dbReference type="InterPro" id="IPR000719">
    <property type="entry name" value="Prot_kinase_dom"/>
</dbReference>
<gene>
    <name evidence="8" type="ORF">HD596_011647</name>
</gene>
<evidence type="ECO:0000313" key="8">
    <source>
        <dbReference type="EMBL" id="MBB5784891.1"/>
    </source>
</evidence>
<dbReference type="Pfam" id="PF00069">
    <property type="entry name" value="Pkinase"/>
    <property type="match status" value="1"/>
</dbReference>
<protein>
    <recommendedName>
        <fullName evidence="7">Protein kinase domain-containing protein</fullName>
    </recommendedName>
</protein>
<evidence type="ECO:0000313" key="9">
    <source>
        <dbReference type="Proteomes" id="UP000579153"/>
    </source>
</evidence>
<dbReference type="AlphaFoldDB" id="A0A7W9GJK1"/>
<dbReference type="PANTHER" id="PTHR43289">
    <property type="entry name" value="MITOGEN-ACTIVATED PROTEIN KINASE KINASE KINASE 20-RELATED"/>
    <property type="match status" value="1"/>
</dbReference>
<dbReference type="RefSeq" id="WP_185077753.1">
    <property type="nucleotide sequence ID" value="NZ_JACHMB010000001.1"/>
</dbReference>
<keyword evidence="4 5" id="KW-0067">ATP-binding</keyword>
<reference evidence="8 9" key="1">
    <citation type="submission" date="2020-08" db="EMBL/GenBank/DDBJ databases">
        <title>Sequencing the genomes of 1000 actinobacteria strains.</title>
        <authorList>
            <person name="Klenk H.-P."/>
        </authorList>
    </citation>
    <scope>NUCLEOTIDE SEQUENCE [LARGE SCALE GENOMIC DNA]</scope>
    <source>
        <strain evidence="8 9">DSM 45507</strain>
    </source>
</reference>
<dbReference type="PROSITE" id="PS00107">
    <property type="entry name" value="PROTEIN_KINASE_ATP"/>
    <property type="match status" value="1"/>
</dbReference>
<dbReference type="Gene3D" id="3.30.200.20">
    <property type="entry name" value="Phosphorylase Kinase, domain 1"/>
    <property type="match status" value="1"/>
</dbReference>
<dbReference type="Proteomes" id="UP000579153">
    <property type="component" value="Unassembled WGS sequence"/>
</dbReference>
<dbReference type="CDD" id="cd14014">
    <property type="entry name" value="STKc_PknB_like"/>
    <property type="match status" value="1"/>
</dbReference>
<keyword evidence="9" id="KW-1185">Reference proteome</keyword>
<organism evidence="8 9">
    <name type="scientific">Nonomuraea jabiensis</name>
    <dbReference type="NCBI Taxonomy" id="882448"/>
    <lineage>
        <taxon>Bacteria</taxon>
        <taxon>Bacillati</taxon>
        <taxon>Actinomycetota</taxon>
        <taxon>Actinomycetes</taxon>
        <taxon>Streptosporangiales</taxon>
        <taxon>Streptosporangiaceae</taxon>
        <taxon>Nonomuraea</taxon>
    </lineage>
</organism>
<evidence type="ECO:0000256" key="6">
    <source>
        <dbReference type="SAM" id="MobiDB-lite"/>
    </source>
</evidence>
<evidence type="ECO:0000256" key="4">
    <source>
        <dbReference type="ARBA" id="ARBA00022840"/>
    </source>
</evidence>
<evidence type="ECO:0000256" key="1">
    <source>
        <dbReference type="ARBA" id="ARBA00022679"/>
    </source>
</evidence>
<dbReference type="InterPro" id="IPR017441">
    <property type="entry name" value="Protein_kinase_ATP_BS"/>
</dbReference>
<dbReference type="EMBL" id="JACHMB010000001">
    <property type="protein sequence ID" value="MBB5784891.1"/>
    <property type="molecule type" value="Genomic_DNA"/>
</dbReference>
<feature type="binding site" evidence="5">
    <location>
        <position position="38"/>
    </location>
    <ligand>
        <name>ATP</name>
        <dbReference type="ChEBI" id="CHEBI:30616"/>
    </ligand>
</feature>
<dbReference type="SMART" id="SM00220">
    <property type="entry name" value="S_TKc"/>
    <property type="match status" value="1"/>
</dbReference>
<evidence type="ECO:0000259" key="7">
    <source>
        <dbReference type="PROSITE" id="PS50011"/>
    </source>
</evidence>
<accession>A0A7W9GJK1</accession>
<evidence type="ECO:0000256" key="2">
    <source>
        <dbReference type="ARBA" id="ARBA00022741"/>
    </source>
</evidence>
<keyword evidence="2 5" id="KW-0547">Nucleotide-binding</keyword>
<feature type="domain" description="Protein kinase" evidence="7">
    <location>
        <begin position="10"/>
        <end position="259"/>
    </location>
</feature>
<keyword evidence="1" id="KW-0808">Transferase</keyword>
<sequence>MEAQRRVGPYTLVRKLGEGGMGVVYLAEDPEGRWVAVKTMRPELAAREEFRRRFGKEAEAAGRVARFCTAPVLDAGFDGGTAYLVTEYVEGPDLAAVVRQAPLTGATLEALAVGVATALAAIHQAGVVHRDLKPSNVLLSPVGPRVIDFGIAQLADTAGALPTLAQSMGTPAYMSPEQAKGEPATPAGDIFSWGALVAYAGTGRPPFGTGGVAEVVYRVINHAPVLDGLDERIRPLVERALDKDPARRPTAQQLMDRMLGRAEVAVDTATRVVSDTWTPLVTPPLVTPPLVTPPVTPPPAAPPPVTPPVTAPSPTKRRLWTPIAVGLLAAVLGAAVTLAVVRPWESPGNEGGTPAVRSTVQAAGSTLSVQIDSLTRQGGTVRLQWTVKNVGTENAPLAGKLGGGALDTTVSRVNLIPPGVGRPIYPAWKDKTCACTDLPVAPFDAGAQLRMYAIFEGVPQDVERVDVDLALLGVIRNVAVTSS</sequence>
<dbReference type="SUPFAM" id="SSF56112">
    <property type="entry name" value="Protein kinase-like (PK-like)"/>
    <property type="match status" value="1"/>
</dbReference>